<evidence type="ECO:0000256" key="1">
    <source>
        <dbReference type="SAM" id="MobiDB-lite"/>
    </source>
</evidence>
<evidence type="ECO:0000256" key="2">
    <source>
        <dbReference type="SAM" id="SignalP"/>
    </source>
</evidence>
<evidence type="ECO:0000313" key="4">
    <source>
        <dbReference type="Proteomes" id="UP000294530"/>
    </source>
</evidence>
<dbReference type="OrthoDB" id="115518at2759"/>
<name>A0A976FK01_BRELC</name>
<evidence type="ECO:0008006" key="5">
    <source>
        <dbReference type="Google" id="ProtNLM"/>
    </source>
</evidence>
<dbReference type="EMBL" id="SHOA02000017">
    <property type="protein sequence ID" value="TDH67924.1"/>
    <property type="molecule type" value="Genomic_DNA"/>
</dbReference>
<dbReference type="RefSeq" id="XP_067817423.1">
    <property type="nucleotide sequence ID" value="XM_067962454.1"/>
</dbReference>
<proteinExistence type="predicted"/>
<comment type="caution">
    <text evidence="3">The sequence shown here is derived from an EMBL/GenBank/DDBJ whole genome shotgun (WGS) entry which is preliminary data.</text>
</comment>
<organism evidence="3 4">
    <name type="scientific">Bremia lactucae</name>
    <name type="common">Lettuce downy mildew</name>
    <dbReference type="NCBI Taxonomy" id="4779"/>
    <lineage>
        <taxon>Eukaryota</taxon>
        <taxon>Sar</taxon>
        <taxon>Stramenopiles</taxon>
        <taxon>Oomycota</taxon>
        <taxon>Peronosporomycetes</taxon>
        <taxon>Peronosporales</taxon>
        <taxon>Peronosporaceae</taxon>
        <taxon>Bremia</taxon>
    </lineage>
</organism>
<protein>
    <recommendedName>
        <fullName evidence="5">Secreted protein</fullName>
    </recommendedName>
</protein>
<dbReference type="KEGG" id="blac:94348125"/>
<accession>A0A976FK01</accession>
<feature type="signal peptide" evidence="2">
    <location>
        <begin position="1"/>
        <end position="22"/>
    </location>
</feature>
<feature type="compositionally biased region" description="Acidic residues" evidence="1">
    <location>
        <begin position="101"/>
        <end position="113"/>
    </location>
</feature>
<keyword evidence="4" id="KW-1185">Reference proteome</keyword>
<keyword evidence="2" id="KW-0732">Signal</keyword>
<feature type="chain" id="PRO_5038053294" description="Secreted protein" evidence="2">
    <location>
        <begin position="23"/>
        <end position="113"/>
    </location>
</feature>
<reference evidence="3 4" key="1">
    <citation type="journal article" date="2021" name="Genome Biol.">
        <title>AFLAP: assembly-free linkage analysis pipeline using k-mers from genome sequencing data.</title>
        <authorList>
            <person name="Fletcher K."/>
            <person name="Zhang L."/>
            <person name="Gil J."/>
            <person name="Han R."/>
            <person name="Cavanaugh K."/>
            <person name="Michelmore R."/>
        </authorList>
    </citation>
    <scope>NUCLEOTIDE SEQUENCE [LARGE SCALE GENOMIC DNA]</scope>
    <source>
        <strain evidence="3 4">SF5</strain>
    </source>
</reference>
<sequence length="113" mass="12494">MPILPVCTAVATMIAAIVVVLAEQEAHIKISVHEKFFVSAVGKQCAFNSCVDPTVYPCAKSQCVRYNYTYGVCQVDLPEEKKKKKDVIMVCPYPNPYSSDLGDDEDQDNDADE</sequence>
<dbReference type="GeneID" id="94348125"/>
<gene>
    <name evidence="3" type="ORF">CCR75_004368</name>
</gene>
<dbReference type="AlphaFoldDB" id="A0A976FK01"/>
<feature type="region of interest" description="Disordered" evidence="1">
    <location>
        <begin position="94"/>
        <end position="113"/>
    </location>
</feature>
<evidence type="ECO:0000313" key="3">
    <source>
        <dbReference type="EMBL" id="TDH67924.1"/>
    </source>
</evidence>
<dbReference type="Proteomes" id="UP000294530">
    <property type="component" value="Unassembled WGS sequence"/>
</dbReference>